<reference evidence="2" key="1">
    <citation type="submission" date="2017-09" db="EMBL/GenBank/DDBJ databases">
        <title>Depth-based differentiation of microbial function through sediment-hosted aquifers and enrichment of novel symbionts in the deep terrestrial subsurface.</title>
        <authorList>
            <person name="Probst A.J."/>
            <person name="Ladd B."/>
            <person name="Jarett J.K."/>
            <person name="Geller-Mcgrath D.E."/>
            <person name="Sieber C.M.K."/>
            <person name="Emerson J.B."/>
            <person name="Anantharaman K."/>
            <person name="Thomas B.C."/>
            <person name="Malmstrom R."/>
            <person name="Stieglmeier M."/>
            <person name="Klingl A."/>
            <person name="Woyke T."/>
            <person name="Ryan C.M."/>
            <person name="Banfield J.F."/>
        </authorList>
    </citation>
    <scope>NUCLEOTIDE SEQUENCE [LARGE SCALE GENOMIC DNA]</scope>
</reference>
<evidence type="ECO:0000313" key="1">
    <source>
        <dbReference type="EMBL" id="PIV10378.1"/>
    </source>
</evidence>
<organism evidence="1 2">
    <name type="scientific">Candidatus Portnoybacteria bacterium CG03_land_8_20_14_0_80_41_10</name>
    <dbReference type="NCBI Taxonomy" id="1974808"/>
    <lineage>
        <taxon>Bacteria</taxon>
        <taxon>Candidatus Portnoyibacteriota</taxon>
    </lineage>
</organism>
<sequence length="116" mass="13749">MIEEEREAFRKIVQRLLDEEEITGEIPTKLALPRSLFLSAVHMLKRGRYLTRDEILFLAREFLSVLNGRKITITKKDSDFFLGKNIKKKKSDWKTKNVWKGAFAHEKRMQLPESDR</sequence>
<protein>
    <submittedName>
        <fullName evidence="1">Uncharacterized protein</fullName>
    </submittedName>
</protein>
<dbReference type="AlphaFoldDB" id="A0A2M7BUZ9"/>
<dbReference type="EMBL" id="PEUX01000019">
    <property type="protein sequence ID" value="PIV10378.1"/>
    <property type="molecule type" value="Genomic_DNA"/>
</dbReference>
<proteinExistence type="predicted"/>
<dbReference type="Proteomes" id="UP000229894">
    <property type="component" value="Unassembled WGS sequence"/>
</dbReference>
<accession>A0A2M7BUZ9</accession>
<comment type="caution">
    <text evidence="1">The sequence shown here is derived from an EMBL/GenBank/DDBJ whole genome shotgun (WGS) entry which is preliminary data.</text>
</comment>
<evidence type="ECO:0000313" key="2">
    <source>
        <dbReference type="Proteomes" id="UP000229894"/>
    </source>
</evidence>
<name>A0A2M7BUZ9_9BACT</name>
<gene>
    <name evidence="1" type="ORF">COS49_00835</name>
</gene>